<evidence type="ECO:0000313" key="5">
    <source>
        <dbReference type="EMBL" id="MFD6795570.1"/>
    </source>
</evidence>
<dbReference type="EMBL" id="JBHXCV010000013">
    <property type="protein sequence ID" value="MFD6795570.1"/>
    <property type="molecule type" value="Genomic_DNA"/>
</dbReference>
<dbReference type="InterPro" id="IPR020845">
    <property type="entry name" value="AMP-binding_CS"/>
</dbReference>
<organism evidence="5 6">
    <name type="scientific">Prauserella salsuginis</name>
    <dbReference type="NCBI Taxonomy" id="387889"/>
    <lineage>
        <taxon>Bacteria</taxon>
        <taxon>Bacillati</taxon>
        <taxon>Actinomycetota</taxon>
        <taxon>Actinomycetes</taxon>
        <taxon>Pseudonocardiales</taxon>
        <taxon>Pseudonocardiaceae</taxon>
        <taxon>Prauserella</taxon>
        <taxon>Prauserella salsuginis group</taxon>
    </lineage>
</organism>
<feature type="domain" description="Acetyl-coenzyme A synthetase N-terminal" evidence="4">
    <location>
        <begin position="103"/>
        <end position="157"/>
    </location>
</feature>
<dbReference type="InterPro" id="IPR000873">
    <property type="entry name" value="AMP-dep_synth/lig_dom"/>
</dbReference>
<dbReference type="NCBIfam" id="NF001208">
    <property type="entry name" value="PRK00174.1"/>
    <property type="match status" value="1"/>
</dbReference>
<accession>A0ABW6G8S8</accession>
<dbReference type="RefSeq" id="WP_377541207.1">
    <property type="nucleotide sequence ID" value="NZ_JBHXCV010000013.1"/>
</dbReference>
<dbReference type="Pfam" id="PF16177">
    <property type="entry name" value="ACAS_N"/>
    <property type="match status" value="1"/>
</dbReference>
<dbReference type="PROSITE" id="PS00455">
    <property type="entry name" value="AMP_BINDING"/>
    <property type="match status" value="1"/>
</dbReference>
<sequence length="725" mass="78458">MSRPAMLVAHTQSPGQNPGWKIRYASDNNEPAIDSTSRSFVRVADDVCSAPGGGRSTQYVDRRRCGRIRLTPRCSSAAQVQRPTVNTHRTQRRARRRAAMGAYADTYERSITDPEGFWLDAARGVSWTTAPTKALDDARAPLYRWFPDGELNTAYNALDRHVEGGRGDQPALIWDSPVTSSQRTYTYSELRDEVARFAGGLRSLGVDKGDRVIIYMPMVPEAVIAMLACARLGAVHSVVFGGFAPKELAARVEDAKPKAIVAASCGIEPGRVVEYKPIVEDALAATAHQPDHVVVLQREASRCAMTDRDVDWNDLVSGVAPADPVPVAATDPLYVLYTSGTTGKPKGVVRDNGGHAVALAWSMSAVYDIHPGDVWWTASDVGWVVGHSYIVYAPLLIGATTVLYEGKPVGTPDAGAFWRVISEHGVKALFTAPTALRAVKRVDPDAAELANYDLGGFTTLFMAGERLDPETYHWAHDHLGVPVIDHWWQTETGWPIAANLRGLEPMPVKPGSATMPVPGWHVQILDQDGVALPAGTEGAIAIRLPLPPGALPTLWGDDERFKEAYLSRYDGYYLTGDSGYLDTDGYLFVMGRTDDVINVAGHRLSTGSMEAVLAAHPAVAECAVIGVADQLKGQLPRGFVVLKAGVDITEERLRAELVEAVRSEIGPVAAFREVSVVQALPKTRSGKILRKTMRGIADGRDEPVPSTIEDPEVLTALKPVLRTDG</sequence>
<comment type="similarity">
    <text evidence="1">Belongs to the ATP-dependent AMP-binding enzyme family.</text>
</comment>
<comment type="caution">
    <text evidence="5">The sequence shown here is derived from an EMBL/GenBank/DDBJ whole genome shotgun (WGS) entry which is preliminary data.</text>
</comment>
<evidence type="ECO:0000313" key="6">
    <source>
        <dbReference type="Proteomes" id="UP001598673"/>
    </source>
</evidence>
<gene>
    <name evidence="5" type="ORF">ACFWGY_19740</name>
</gene>
<dbReference type="Pfam" id="PF00501">
    <property type="entry name" value="AMP-binding"/>
    <property type="match status" value="1"/>
</dbReference>
<dbReference type="Pfam" id="PF13193">
    <property type="entry name" value="AMP-binding_C"/>
    <property type="match status" value="1"/>
</dbReference>
<keyword evidence="6" id="KW-1185">Reference proteome</keyword>
<dbReference type="SUPFAM" id="SSF56801">
    <property type="entry name" value="Acetyl-CoA synthetase-like"/>
    <property type="match status" value="1"/>
</dbReference>
<protein>
    <submittedName>
        <fullName evidence="5">Propionyl-CoA synthetase</fullName>
    </submittedName>
</protein>
<dbReference type="Gene3D" id="3.30.300.30">
    <property type="match status" value="1"/>
</dbReference>
<evidence type="ECO:0000259" key="2">
    <source>
        <dbReference type="Pfam" id="PF00501"/>
    </source>
</evidence>
<evidence type="ECO:0000256" key="1">
    <source>
        <dbReference type="ARBA" id="ARBA00006432"/>
    </source>
</evidence>
<dbReference type="PANTHER" id="PTHR43347:SF3">
    <property type="entry name" value="ACYL-COA SYNTHETASE SHORT-CHAIN FAMILY MEMBER 3, MITOCHONDRIAL"/>
    <property type="match status" value="1"/>
</dbReference>
<feature type="domain" description="AMP-dependent synthetase/ligase" evidence="2">
    <location>
        <begin position="165"/>
        <end position="544"/>
    </location>
</feature>
<evidence type="ECO:0000259" key="4">
    <source>
        <dbReference type="Pfam" id="PF16177"/>
    </source>
</evidence>
<reference evidence="5 6" key="1">
    <citation type="submission" date="2024-09" db="EMBL/GenBank/DDBJ databases">
        <title>The Natural Products Discovery Center: Release of the First 8490 Sequenced Strains for Exploring Actinobacteria Biosynthetic Diversity.</title>
        <authorList>
            <person name="Kalkreuter E."/>
            <person name="Kautsar S.A."/>
            <person name="Yang D."/>
            <person name="Bader C.D."/>
            <person name="Teijaro C.N."/>
            <person name="Fluegel L."/>
            <person name="Davis C.M."/>
            <person name="Simpson J.R."/>
            <person name="Lauterbach L."/>
            <person name="Steele A.D."/>
            <person name="Gui C."/>
            <person name="Meng S."/>
            <person name="Li G."/>
            <person name="Viehrig K."/>
            <person name="Ye F."/>
            <person name="Su P."/>
            <person name="Kiefer A.F."/>
            <person name="Nichols A."/>
            <person name="Cepeda A.J."/>
            <person name="Yan W."/>
            <person name="Fan B."/>
            <person name="Jiang Y."/>
            <person name="Adhikari A."/>
            <person name="Zheng C.-J."/>
            <person name="Schuster L."/>
            <person name="Cowan T.M."/>
            <person name="Smanski M.J."/>
            <person name="Chevrette M.G."/>
            <person name="De Carvalho L.P.S."/>
            <person name="Shen B."/>
        </authorList>
    </citation>
    <scope>NUCLEOTIDE SEQUENCE [LARGE SCALE GENOMIC DNA]</scope>
    <source>
        <strain evidence="5 6">NPDC060353</strain>
    </source>
</reference>
<evidence type="ECO:0000259" key="3">
    <source>
        <dbReference type="Pfam" id="PF13193"/>
    </source>
</evidence>
<dbReference type="InterPro" id="IPR025110">
    <property type="entry name" value="AMP-bd_C"/>
</dbReference>
<dbReference type="InterPro" id="IPR042099">
    <property type="entry name" value="ANL_N_sf"/>
</dbReference>
<dbReference type="PANTHER" id="PTHR43347">
    <property type="entry name" value="ACYL-COA SYNTHETASE"/>
    <property type="match status" value="1"/>
</dbReference>
<feature type="domain" description="AMP-binding enzyme C-terminal" evidence="3">
    <location>
        <begin position="609"/>
        <end position="687"/>
    </location>
</feature>
<name>A0ABW6G8S8_9PSEU</name>
<dbReference type="InterPro" id="IPR032387">
    <property type="entry name" value="ACAS_N"/>
</dbReference>
<dbReference type="Gene3D" id="3.40.50.12780">
    <property type="entry name" value="N-terminal domain of ligase-like"/>
    <property type="match status" value="1"/>
</dbReference>
<proteinExistence type="inferred from homology"/>
<dbReference type="InterPro" id="IPR045851">
    <property type="entry name" value="AMP-bd_C_sf"/>
</dbReference>
<dbReference type="Proteomes" id="UP001598673">
    <property type="component" value="Unassembled WGS sequence"/>
</dbReference>
<dbReference type="CDD" id="cd05967">
    <property type="entry name" value="PrpE"/>
    <property type="match status" value="1"/>
</dbReference>